<dbReference type="Gene3D" id="3.40.50.11720">
    <property type="entry name" value="3-Deoxy-D-manno-octulosonic-acid transferase, N-terminal domain"/>
    <property type="match status" value="1"/>
</dbReference>
<dbReference type="GO" id="GO:0009245">
    <property type="term" value="P:lipid A biosynthetic process"/>
    <property type="evidence" value="ECO:0007669"/>
    <property type="project" value="TreeGrafter"/>
</dbReference>
<evidence type="ECO:0000256" key="5">
    <source>
        <dbReference type="ARBA" id="ARBA00022679"/>
    </source>
</evidence>
<dbReference type="Gene3D" id="3.40.50.2000">
    <property type="entry name" value="Glycogen Phosphorylase B"/>
    <property type="match status" value="1"/>
</dbReference>
<dbReference type="Proteomes" id="UP000244912">
    <property type="component" value="Unassembled WGS sequence"/>
</dbReference>
<evidence type="ECO:0000313" key="12">
    <source>
        <dbReference type="Proteomes" id="UP000244912"/>
    </source>
</evidence>
<comment type="function">
    <text evidence="1 9">Involved in lipopolysaccharide (LPS) biosynthesis. Catalyzes the transfer of 3-deoxy-D-manno-octulosonate (Kdo) residue(s) from CMP-Kdo to lipid IV(A), the tetraacyldisaccharide-1,4'-bisphosphate precursor of lipid A.</text>
</comment>
<dbReference type="Pfam" id="PF04413">
    <property type="entry name" value="Glycos_transf_N"/>
    <property type="match status" value="1"/>
</dbReference>
<dbReference type="GO" id="GO:0043842">
    <property type="term" value="F:Kdo transferase activity"/>
    <property type="evidence" value="ECO:0007669"/>
    <property type="project" value="UniProtKB-EC"/>
</dbReference>
<dbReference type="PANTHER" id="PTHR42755">
    <property type="entry name" value="3-DEOXY-MANNO-OCTULOSONATE CYTIDYLYLTRANSFERASE"/>
    <property type="match status" value="1"/>
</dbReference>
<dbReference type="UniPathway" id="UPA00958"/>
<feature type="active site" description="Proton acceptor" evidence="8">
    <location>
        <position position="41"/>
    </location>
</feature>
<sequence>MPDFSLTLLRHRLSARTQSRRPSMARRARPEGRLMWLHLGENFDPTGVCIAVERLRERHRDLRVLITGDQADGGLIDAPPSDTVPSVRAFLDHWRPDIALFAGNDVFPMLWSEALARGIPLIAVEVDTTRHAAAMIRQMRGFDAILALEPDLRLDPVIEVTGPLSTTPLLPHADRAEIERMHEAFGNRPVWLALGAMADETEAILQAHALASRMTHRLLLVLDVDDATATSRLRDGGWRWVDRDADGVPIDAQVLLTEFGTEDGLWLRLAPVTFMGGTLSGDGPSLDPLAMASLGTALLAGPQGADVASMSRLTAVGAVRSIQDSATLGTGVESLLNPEEAAAMAHRGWSVTSEGAEATAQLVDLLDDTLAGIPV</sequence>
<feature type="domain" description="3-deoxy-D-manno-octulosonic-acid transferase N-terminal" evidence="10">
    <location>
        <begin position="78"/>
        <end position="127"/>
    </location>
</feature>
<name>A0A2R8BTL4_9RHOB</name>
<evidence type="ECO:0000256" key="9">
    <source>
        <dbReference type="RuleBase" id="RU365103"/>
    </source>
</evidence>
<keyword evidence="5 9" id="KW-0808">Transferase</keyword>
<evidence type="ECO:0000256" key="2">
    <source>
        <dbReference type="ARBA" id="ARBA00004713"/>
    </source>
</evidence>
<dbReference type="EMBL" id="ONZF01000002">
    <property type="protein sequence ID" value="SPJ23468.1"/>
    <property type="molecule type" value="Genomic_DNA"/>
</dbReference>
<keyword evidence="9" id="KW-0448">Lipopolysaccharide biosynthesis</keyword>
<evidence type="ECO:0000256" key="7">
    <source>
        <dbReference type="ARBA" id="ARBA00049183"/>
    </source>
</evidence>
<evidence type="ECO:0000256" key="3">
    <source>
        <dbReference type="ARBA" id="ARBA00012621"/>
    </source>
</evidence>
<keyword evidence="12" id="KW-1185">Reference proteome</keyword>
<evidence type="ECO:0000256" key="8">
    <source>
        <dbReference type="PIRSR" id="PIRSR639901-1"/>
    </source>
</evidence>
<evidence type="ECO:0000313" key="11">
    <source>
        <dbReference type="EMBL" id="SPJ23468.1"/>
    </source>
</evidence>
<keyword evidence="9" id="KW-0472">Membrane</keyword>
<dbReference type="PANTHER" id="PTHR42755:SF1">
    <property type="entry name" value="3-DEOXY-D-MANNO-OCTULOSONIC ACID TRANSFERASE, MITOCHONDRIAL-RELATED"/>
    <property type="match status" value="1"/>
</dbReference>
<evidence type="ECO:0000256" key="4">
    <source>
        <dbReference type="ARBA" id="ARBA00019077"/>
    </source>
</evidence>
<dbReference type="EC" id="2.4.99.12" evidence="3 9"/>
<comment type="pathway">
    <text evidence="2 9">Bacterial outer membrane biogenesis; LPS core biosynthesis.</text>
</comment>
<comment type="similarity">
    <text evidence="9">Belongs to the glycosyltransferase group 1 family.</text>
</comment>
<comment type="subcellular location">
    <subcellularLocation>
        <location evidence="9">Cell membrane</location>
    </subcellularLocation>
</comment>
<proteinExistence type="inferred from homology"/>
<dbReference type="InterPro" id="IPR039901">
    <property type="entry name" value="Kdotransferase"/>
</dbReference>
<dbReference type="RefSeq" id="WP_108893296.1">
    <property type="nucleotide sequence ID" value="NZ_ONZF01000002.1"/>
</dbReference>
<protein>
    <recommendedName>
        <fullName evidence="4 9">3-deoxy-D-manno-octulosonic acid transferase</fullName>
        <shortName evidence="9">Kdo transferase</shortName>
        <ecNumber evidence="3 9">2.4.99.12</ecNumber>
    </recommendedName>
    <alternativeName>
        <fullName evidence="6 9">Lipid IV(A) 3-deoxy-D-manno-octulosonic acid transferase</fullName>
    </alternativeName>
</protein>
<accession>A0A2R8BTL4</accession>
<dbReference type="AlphaFoldDB" id="A0A2R8BTL4"/>
<evidence type="ECO:0000256" key="6">
    <source>
        <dbReference type="ARBA" id="ARBA00031445"/>
    </source>
</evidence>
<organism evidence="11 12">
    <name type="scientific">Palleronia abyssalis</name>
    <dbReference type="NCBI Taxonomy" id="1501240"/>
    <lineage>
        <taxon>Bacteria</taxon>
        <taxon>Pseudomonadati</taxon>
        <taxon>Pseudomonadota</taxon>
        <taxon>Alphaproteobacteria</taxon>
        <taxon>Rhodobacterales</taxon>
        <taxon>Roseobacteraceae</taxon>
        <taxon>Palleronia</taxon>
    </lineage>
</organism>
<dbReference type="OrthoDB" id="9789797at2"/>
<keyword evidence="11" id="KW-0328">Glycosyltransferase</keyword>
<keyword evidence="9" id="KW-1003">Cell membrane</keyword>
<reference evidence="11 12" key="1">
    <citation type="submission" date="2018-03" db="EMBL/GenBank/DDBJ databases">
        <authorList>
            <person name="Keele B.F."/>
        </authorList>
    </citation>
    <scope>NUCLEOTIDE SEQUENCE [LARGE SCALE GENOMIC DNA]</scope>
    <source>
        <strain evidence="11 12">CECT 8504</strain>
    </source>
</reference>
<dbReference type="InterPro" id="IPR038107">
    <property type="entry name" value="Glycos_transf_N_sf"/>
</dbReference>
<dbReference type="GO" id="GO:0009244">
    <property type="term" value="P:lipopolysaccharide core region biosynthetic process"/>
    <property type="evidence" value="ECO:0007669"/>
    <property type="project" value="UniProtKB-UniRule"/>
</dbReference>
<dbReference type="InterPro" id="IPR007507">
    <property type="entry name" value="Glycos_transf_N"/>
</dbReference>
<dbReference type="GO" id="GO:0005886">
    <property type="term" value="C:plasma membrane"/>
    <property type="evidence" value="ECO:0007669"/>
    <property type="project" value="UniProtKB-SubCell"/>
</dbReference>
<comment type="catalytic activity">
    <reaction evidence="7 9">
        <text>lipid IVA (E. coli) + CMP-3-deoxy-beta-D-manno-octulosonate = alpha-Kdo-(2-&gt;6)-lipid IVA (E. coli) + CMP + H(+)</text>
        <dbReference type="Rhea" id="RHEA:28066"/>
        <dbReference type="ChEBI" id="CHEBI:15378"/>
        <dbReference type="ChEBI" id="CHEBI:58603"/>
        <dbReference type="ChEBI" id="CHEBI:60364"/>
        <dbReference type="ChEBI" id="CHEBI:60377"/>
        <dbReference type="ChEBI" id="CHEBI:85987"/>
        <dbReference type="EC" id="2.4.99.12"/>
    </reaction>
</comment>
<evidence type="ECO:0000256" key="1">
    <source>
        <dbReference type="ARBA" id="ARBA00003394"/>
    </source>
</evidence>
<evidence type="ECO:0000259" key="10">
    <source>
        <dbReference type="Pfam" id="PF04413"/>
    </source>
</evidence>
<gene>
    <name evidence="11" type="primary">waaA_2</name>
    <name evidence="11" type="ORF">PAA8504_01279</name>
</gene>